<evidence type="ECO:0000259" key="4">
    <source>
        <dbReference type="Pfam" id="PF03088"/>
    </source>
</evidence>
<name>A0ABQ5UZ92_9PROT</name>
<evidence type="ECO:0000256" key="3">
    <source>
        <dbReference type="ARBA" id="ARBA00023180"/>
    </source>
</evidence>
<protein>
    <recommendedName>
        <fullName evidence="4">Strictosidine synthase conserved region domain-containing protein</fullName>
    </recommendedName>
</protein>
<keyword evidence="3" id="KW-0325">Glycoprotein</keyword>
<accession>A0ABQ5UZ92</accession>
<keyword evidence="2" id="KW-0597">Phosphoprotein</keyword>
<comment type="similarity">
    <text evidence="1">Belongs to the strictosidine synthase family.</text>
</comment>
<evidence type="ECO:0000313" key="5">
    <source>
        <dbReference type="EMBL" id="GLQ20614.1"/>
    </source>
</evidence>
<dbReference type="PANTHER" id="PTHR10426">
    <property type="entry name" value="STRICTOSIDINE SYNTHASE-RELATED"/>
    <property type="match status" value="1"/>
</dbReference>
<dbReference type="SUPFAM" id="SSF63829">
    <property type="entry name" value="Calcium-dependent phosphotriesterase"/>
    <property type="match status" value="1"/>
</dbReference>
<dbReference type="Pfam" id="PF20067">
    <property type="entry name" value="SSL_N"/>
    <property type="match status" value="1"/>
</dbReference>
<dbReference type="PANTHER" id="PTHR10426:SF88">
    <property type="entry name" value="ADIPOCYTE PLASMA MEMBRANE-ASSOCIATED PROTEIN HEMOMUCIN-RELATED"/>
    <property type="match status" value="1"/>
</dbReference>
<keyword evidence="6" id="KW-1185">Reference proteome</keyword>
<evidence type="ECO:0000313" key="6">
    <source>
        <dbReference type="Proteomes" id="UP001161390"/>
    </source>
</evidence>
<reference evidence="5" key="2">
    <citation type="submission" date="2023-01" db="EMBL/GenBank/DDBJ databases">
        <title>Draft genome sequence of Algimonas porphyrae strain NBRC 108216.</title>
        <authorList>
            <person name="Sun Q."/>
            <person name="Mori K."/>
        </authorList>
    </citation>
    <scope>NUCLEOTIDE SEQUENCE</scope>
    <source>
        <strain evidence="5">NBRC 108216</strain>
    </source>
</reference>
<dbReference type="Proteomes" id="UP001161390">
    <property type="component" value="Unassembled WGS sequence"/>
</dbReference>
<evidence type="ECO:0000256" key="2">
    <source>
        <dbReference type="ARBA" id="ARBA00022553"/>
    </source>
</evidence>
<comment type="caution">
    <text evidence="5">The sequence shown here is derived from an EMBL/GenBank/DDBJ whole genome shotgun (WGS) entry which is preliminary data.</text>
</comment>
<dbReference type="InterPro" id="IPR018119">
    <property type="entry name" value="Strictosidine_synth_cons-reg"/>
</dbReference>
<dbReference type="InterPro" id="IPR011042">
    <property type="entry name" value="6-blade_b-propeller_TolB-like"/>
</dbReference>
<organism evidence="5 6">
    <name type="scientific">Algimonas porphyrae</name>
    <dbReference type="NCBI Taxonomy" id="1128113"/>
    <lineage>
        <taxon>Bacteria</taxon>
        <taxon>Pseudomonadati</taxon>
        <taxon>Pseudomonadota</taxon>
        <taxon>Alphaproteobacteria</taxon>
        <taxon>Maricaulales</taxon>
        <taxon>Robiginitomaculaceae</taxon>
        <taxon>Algimonas</taxon>
    </lineage>
</organism>
<dbReference type="Pfam" id="PF03088">
    <property type="entry name" value="Str_synth"/>
    <property type="match status" value="1"/>
</dbReference>
<reference evidence="5" key="1">
    <citation type="journal article" date="2014" name="Int. J. Syst. Evol. Microbiol.">
        <title>Complete genome of a new Firmicutes species belonging to the dominant human colonic microbiota ('Ruminococcus bicirculans') reveals two chromosomes and a selective capacity to utilize plant glucans.</title>
        <authorList>
            <consortium name="NISC Comparative Sequencing Program"/>
            <person name="Wegmann U."/>
            <person name="Louis P."/>
            <person name="Goesmann A."/>
            <person name="Henrissat B."/>
            <person name="Duncan S.H."/>
            <person name="Flint H.J."/>
        </authorList>
    </citation>
    <scope>NUCLEOTIDE SEQUENCE</scope>
    <source>
        <strain evidence="5">NBRC 108216</strain>
    </source>
</reference>
<sequence>MGVKDMKSVFLGLFTAVIALFAYLLLWPVPVAPASWDAPEDLGFTGIFTPNTDLADLSMIDLTPHHGAEDVVAMSDGRLLASTQDGYILLIDPAQETVDMLAETGGVPLGLEIDTTTGRLLVADAYRGLLSVGIDGSVEVLTDRVEGSPILYADDLDIADDGVIYFSDASTKFGAAASASTLDASLLEILEGVGTGRLLAYDPTSQETRIVAAGHVFANGVAMAPDGDVLMLETGRYRLLKIDPDTGDQSVLIDNLPGFPDNINHGPIVDGVGPTYFIGLASPRAAFLDGNSDKPWLRALAMRMPKAFQPKPQAYGVVFQIGADGTILRTWQDPNGAYPTTTGAVFVRSETLGDRIYITALQPTTLGYRPYP</sequence>
<gene>
    <name evidence="5" type="ORF">GCM10007854_15690</name>
</gene>
<feature type="domain" description="Strictosidine synthase conserved region" evidence="4">
    <location>
        <begin position="154"/>
        <end position="234"/>
    </location>
</feature>
<evidence type="ECO:0000256" key="1">
    <source>
        <dbReference type="ARBA" id="ARBA00009191"/>
    </source>
</evidence>
<proteinExistence type="inferred from homology"/>
<dbReference type="EMBL" id="BSNJ01000003">
    <property type="protein sequence ID" value="GLQ20614.1"/>
    <property type="molecule type" value="Genomic_DNA"/>
</dbReference>
<dbReference type="Gene3D" id="2.120.10.30">
    <property type="entry name" value="TolB, C-terminal domain"/>
    <property type="match status" value="1"/>
</dbReference>